<feature type="transmembrane region" description="Helical" evidence="2">
    <location>
        <begin position="12"/>
        <end position="34"/>
    </location>
</feature>
<evidence type="ECO:0000256" key="2">
    <source>
        <dbReference type="SAM" id="Phobius"/>
    </source>
</evidence>
<name>A0AAD3M733_LATJO</name>
<dbReference type="Proteomes" id="UP001279410">
    <property type="component" value="Unassembled WGS sequence"/>
</dbReference>
<evidence type="ECO:0000256" key="1">
    <source>
        <dbReference type="SAM" id="MobiDB-lite"/>
    </source>
</evidence>
<feature type="region of interest" description="Disordered" evidence="1">
    <location>
        <begin position="136"/>
        <end position="163"/>
    </location>
</feature>
<sequence>MNPLRCVGTCVPLFLLAVAFDVVGLILLFIGIFANLRVDGRFYGDFFIYTGSLIVFFSLGCWLMWYVGNVPVSEDDGSKKRSSVVVRLARKLSERLSQKLKGEDRVKCVEDEYGSQVDSPPPKASRVTWGKSTAYHNEGYDDSLDSPTVKDIVDNEKEEKLEL</sequence>
<accession>A0AAD3M733</accession>
<gene>
    <name evidence="3" type="ORF">AKAME5_000279000</name>
</gene>
<feature type="transmembrane region" description="Helical" evidence="2">
    <location>
        <begin position="46"/>
        <end position="67"/>
    </location>
</feature>
<organism evidence="3 4">
    <name type="scientific">Lates japonicus</name>
    <name type="common">Japanese lates</name>
    <dbReference type="NCBI Taxonomy" id="270547"/>
    <lineage>
        <taxon>Eukaryota</taxon>
        <taxon>Metazoa</taxon>
        <taxon>Chordata</taxon>
        <taxon>Craniata</taxon>
        <taxon>Vertebrata</taxon>
        <taxon>Euteleostomi</taxon>
        <taxon>Actinopterygii</taxon>
        <taxon>Neopterygii</taxon>
        <taxon>Teleostei</taxon>
        <taxon>Neoteleostei</taxon>
        <taxon>Acanthomorphata</taxon>
        <taxon>Carangaria</taxon>
        <taxon>Carangaria incertae sedis</taxon>
        <taxon>Centropomidae</taxon>
        <taxon>Lates</taxon>
    </lineage>
</organism>
<reference evidence="3" key="1">
    <citation type="submission" date="2022-08" db="EMBL/GenBank/DDBJ databases">
        <title>Genome sequencing of akame (Lates japonicus).</title>
        <authorList>
            <person name="Hashiguchi Y."/>
            <person name="Takahashi H."/>
        </authorList>
    </citation>
    <scope>NUCLEOTIDE SEQUENCE</scope>
    <source>
        <strain evidence="3">Kochi</strain>
    </source>
</reference>
<keyword evidence="2" id="KW-0472">Membrane</keyword>
<keyword evidence="4" id="KW-1185">Reference proteome</keyword>
<feature type="compositionally biased region" description="Basic and acidic residues" evidence="1">
    <location>
        <begin position="151"/>
        <end position="163"/>
    </location>
</feature>
<dbReference type="Pfam" id="PF15125">
    <property type="entry name" value="TMEM238"/>
    <property type="match status" value="1"/>
</dbReference>
<dbReference type="EMBL" id="BRZM01000007">
    <property type="protein sequence ID" value="GLD48897.1"/>
    <property type="molecule type" value="Genomic_DNA"/>
</dbReference>
<evidence type="ECO:0000313" key="4">
    <source>
        <dbReference type="Proteomes" id="UP001279410"/>
    </source>
</evidence>
<dbReference type="PANTHER" id="PTHR28613:SF7">
    <property type="entry name" value="TRANSMEMBRANE PROTEIN 238"/>
    <property type="match status" value="1"/>
</dbReference>
<dbReference type="AlphaFoldDB" id="A0AAD3M733"/>
<proteinExistence type="predicted"/>
<dbReference type="InterPro" id="IPR029365">
    <property type="entry name" value="TMEM238"/>
</dbReference>
<dbReference type="PANTHER" id="PTHR28613">
    <property type="entry name" value="SI:CH211-232M10.4-RELATED"/>
    <property type="match status" value="1"/>
</dbReference>
<evidence type="ECO:0000313" key="3">
    <source>
        <dbReference type="EMBL" id="GLD48897.1"/>
    </source>
</evidence>
<keyword evidence="2 3" id="KW-0812">Transmembrane</keyword>
<comment type="caution">
    <text evidence="3">The sequence shown here is derived from an EMBL/GenBank/DDBJ whole genome shotgun (WGS) entry which is preliminary data.</text>
</comment>
<keyword evidence="2" id="KW-1133">Transmembrane helix</keyword>
<protein>
    <submittedName>
        <fullName evidence="3">Transmembrane protein 238-like protein</fullName>
    </submittedName>
</protein>